<dbReference type="Proteomes" id="UP000264779">
    <property type="component" value="Unassembled WGS sequence"/>
</dbReference>
<protein>
    <submittedName>
        <fullName evidence="4">DUF3192 domain-containing protein</fullName>
    </submittedName>
    <submittedName>
        <fullName evidence="3">SmpA/OmlA family lipoprotein</fullName>
    </submittedName>
</protein>
<dbReference type="OrthoDB" id="6399368at2"/>
<dbReference type="InterPro" id="IPR037873">
    <property type="entry name" value="BamE-like"/>
</dbReference>
<dbReference type="KEGG" id="aal:EP13_04680"/>
<feature type="transmembrane region" description="Helical" evidence="2">
    <location>
        <begin position="6"/>
        <end position="27"/>
    </location>
</feature>
<keyword evidence="3" id="KW-0449">Lipoprotein</keyword>
<evidence type="ECO:0000313" key="5">
    <source>
        <dbReference type="EMBL" id="HBU52763.1"/>
    </source>
</evidence>
<dbReference type="Proteomes" id="UP000263517">
    <property type="component" value="Unassembled WGS sequence"/>
</dbReference>
<accession>A0A075NTU0</accession>
<reference evidence="7 8" key="2">
    <citation type="journal article" date="2018" name="Nat. Biotechnol.">
        <title>A standardized bacterial taxonomy based on genome phylogeny substantially revises the tree of life.</title>
        <authorList>
            <person name="Parks D.H."/>
            <person name="Chuvochina M."/>
            <person name="Waite D.W."/>
            <person name="Rinke C."/>
            <person name="Skarshewski A."/>
            <person name="Chaumeil P.A."/>
            <person name="Hugenholtz P."/>
        </authorList>
    </citation>
    <scope>NUCLEOTIDE SEQUENCE [LARGE SCALE GENOMIC DNA]</scope>
    <source>
        <strain evidence="5">UBA11621</strain>
        <strain evidence="4">UBA11978</strain>
    </source>
</reference>
<dbReference type="KEGG" id="aaus:EP12_04705"/>
<sequence length="124" mass="14118">MNAKVIRLILAGVALYATFVFIVIAFYPDKPENMDWQDREEYNRVQITKLKLGSTREEVLALLGSPDITEAKKQGNTAIQVMFFRTQHVRADGLTTQDECTPLLFENDKLIAWGEGAYLSYQQS</sequence>
<keyword evidence="1" id="KW-0732">Signal</keyword>
<dbReference type="AlphaFoldDB" id="A0A075NTU0"/>
<dbReference type="EMBL" id="DNAN01000482">
    <property type="protein sequence ID" value="HAW76729.1"/>
    <property type="molecule type" value="Genomic_DNA"/>
</dbReference>
<organism evidence="3 6">
    <name type="scientific">Alteromonas australica</name>
    <dbReference type="NCBI Taxonomy" id="589873"/>
    <lineage>
        <taxon>Bacteria</taxon>
        <taxon>Pseudomonadati</taxon>
        <taxon>Pseudomonadota</taxon>
        <taxon>Gammaproteobacteria</taxon>
        <taxon>Alteromonadales</taxon>
        <taxon>Alteromonadaceae</taxon>
        <taxon>Alteromonas/Salinimonas group</taxon>
        <taxon>Alteromonas</taxon>
    </lineage>
</organism>
<reference evidence="3 6" key="1">
    <citation type="submission" date="2014-06" db="EMBL/GenBank/DDBJ databases">
        <title>Genomes of Alteromonas australica, a world apart.</title>
        <authorList>
            <person name="Gonzaga A."/>
            <person name="Lopez-Perez M."/>
            <person name="Rodriguez-Valera F."/>
        </authorList>
    </citation>
    <scope>NUCLEOTIDE SEQUENCE [LARGE SCALE GENOMIC DNA]</scope>
    <source>
        <strain evidence="3 6">H 17</strain>
    </source>
</reference>
<dbReference type="Proteomes" id="UP000056090">
    <property type="component" value="Chromosome"/>
</dbReference>
<keyword evidence="2" id="KW-0472">Membrane</keyword>
<evidence type="ECO:0000313" key="7">
    <source>
        <dbReference type="Proteomes" id="UP000263517"/>
    </source>
</evidence>
<keyword evidence="6" id="KW-1185">Reference proteome</keyword>
<keyword evidence="2" id="KW-0812">Transmembrane</keyword>
<dbReference type="eggNOG" id="COG2913">
    <property type="taxonomic scope" value="Bacteria"/>
</dbReference>
<dbReference type="GeneID" id="78254225"/>
<dbReference type="EMBL" id="DONK01000251">
    <property type="protein sequence ID" value="HBU52763.1"/>
    <property type="molecule type" value="Genomic_DNA"/>
</dbReference>
<evidence type="ECO:0000313" key="3">
    <source>
        <dbReference type="EMBL" id="AIF98049.1"/>
    </source>
</evidence>
<evidence type="ECO:0000313" key="4">
    <source>
        <dbReference type="EMBL" id="HAW76729.1"/>
    </source>
</evidence>
<dbReference type="RefSeq" id="WP_044056255.1">
    <property type="nucleotide sequence ID" value="NZ_CAJXAX010000021.1"/>
</dbReference>
<proteinExistence type="predicted"/>
<name>A0A075NTU0_9ALTE</name>
<evidence type="ECO:0000256" key="2">
    <source>
        <dbReference type="SAM" id="Phobius"/>
    </source>
</evidence>
<evidence type="ECO:0000313" key="6">
    <source>
        <dbReference type="Proteomes" id="UP000056090"/>
    </source>
</evidence>
<dbReference type="PATRIC" id="fig|589873.4.peg.1013"/>
<gene>
    <name evidence="4" type="ORF">DCW74_13460</name>
    <name evidence="5" type="ORF">DEB45_16040</name>
    <name evidence="3" type="ORF">EP13_04680</name>
</gene>
<dbReference type="STRING" id="589873.EP12_04705"/>
<evidence type="ECO:0000256" key="1">
    <source>
        <dbReference type="ARBA" id="ARBA00022729"/>
    </source>
</evidence>
<dbReference type="InterPro" id="IPR021534">
    <property type="entry name" value="DUF3192"/>
</dbReference>
<evidence type="ECO:0000313" key="8">
    <source>
        <dbReference type="Proteomes" id="UP000264779"/>
    </source>
</evidence>
<dbReference type="Gene3D" id="3.30.1450.10">
    <property type="match status" value="1"/>
</dbReference>
<dbReference type="Pfam" id="PF11399">
    <property type="entry name" value="DUF3192"/>
    <property type="match status" value="1"/>
</dbReference>
<keyword evidence="2" id="KW-1133">Transmembrane helix</keyword>
<dbReference type="EMBL" id="CP008849">
    <property type="protein sequence ID" value="AIF98049.1"/>
    <property type="molecule type" value="Genomic_DNA"/>
</dbReference>